<evidence type="ECO:0008006" key="3">
    <source>
        <dbReference type="Google" id="ProtNLM"/>
    </source>
</evidence>
<name>A0A0M0BQL8_9ARCH</name>
<dbReference type="AlphaFoldDB" id="A0A0M0BQL8"/>
<proteinExistence type="predicted"/>
<feature type="non-terminal residue" evidence="1">
    <location>
        <position position="1"/>
    </location>
</feature>
<evidence type="ECO:0000313" key="2">
    <source>
        <dbReference type="Proteomes" id="UP000037210"/>
    </source>
</evidence>
<sequence>AERGLQEEKVLSILRESTVRLQDKIAVITSTEELDIPHLVTAHLTDSYVYVVDQTRLRMELPAHAQITSNLVALVLISPQRVEETPGFVAFITHLLASREINIVEFISCSTNTVIVLDSGAALSAFSLLQNYT</sequence>
<comment type="caution">
    <text evidence="1">The sequence shown here is derived from an EMBL/GenBank/DDBJ whole genome shotgun (WGS) entry which is preliminary data.</text>
</comment>
<evidence type="ECO:0000313" key="1">
    <source>
        <dbReference type="EMBL" id="KON30744.1"/>
    </source>
</evidence>
<organism evidence="1 2">
    <name type="scientific">miscellaneous Crenarchaeota group-15 archaeon DG-45</name>
    <dbReference type="NCBI Taxonomy" id="1685127"/>
    <lineage>
        <taxon>Archaea</taxon>
        <taxon>Candidatus Bathyarchaeota</taxon>
        <taxon>MCG-15</taxon>
    </lineage>
</organism>
<dbReference type="EMBL" id="LFWZ01000022">
    <property type="protein sequence ID" value="KON30744.1"/>
    <property type="molecule type" value="Genomic_DNA"/>
</dbReference>
<accession>A0A0M0BQL8</accession>
<protein>
    <recommendedName>
        <fullName evidence="3">ACT domain-containing protein</fullName>
    </recommendedName>
</protein>
<gene>
    <name evidence="1" type="ORF">AC482_03035</name>
</gene>
<reference evidence="1 2" key="1">
    <citation type="submission" date="2015-06" db="EMBL/GenBank/DDBJ databases">
        <title>New insights into the roles of widespread benthic archaea in carbon and nitrogen cycling.</title>
        <authorList>
            <person name="Lazar C.S."/>
            <person name="Baker B.J."/>
            <person name="Seitz K.W."/>
            <person name="Hyde A.S."/>
            <person name="Dick G.J."/>
            <person name="Hinrichs K.-U."/>
            <person name="Teske A.P."/>
        </authorList>
    </citation>
    <scope>NUCLEOTIDE SEQUENCE [LARGE SCALE GENOMIC DNA]</scope>
    <source>
        <strain evidence="1">DG-45</strain>
    </source>
</reference>
<dbReference type="Proteomes" id="UP000037210">
    <property type="component" value="Unassembled WGS sequence"/>
</dbReference>